<protein>
    <submittedName>
        <fullName evidence="1">Uncharacterized protein</fullName>
    </submittedName>
</protein>
<proteinExistence type="predicted"/>
<dbReference type="OrthoDB" id="410381at2759"/>
<keyword evidence="2" id="KW-1185">Reference proteome</keyword>
<comment type="caution">
    <text evidence="1">The sequence shown here is derived from an EMBL/GenBank/DDBJ whole genome shotgun (WGS) entry which is preliminary data.</text>
</comment>
<name>A0A8S3SCK1_MYTED</name>
<dbReference type="Proteomes" id="UP000683360">
    <property type="component" value="Unassembled WGS sequence"/>
</dbReference>
<evidence type="ECO:0000313" key="2">
    <source>
        <dbReference type="Proteomes" id="UP000683360"/>
    </source>
</evidence>
<dbReference type="AlphaFoldDB" id="A0A8S3SCK1"/>
<organism evidence="1 2">
    <name type="scientific">Mytilus edulis</name>
    <name type="common">Blue mussel</name>
    <dbReference type="NCBI Taxonomy" id="6550"/>
    <lineage>
        <taxon>Eukaryota</taxon>
        <taxon>Metazoa</taxon>
        <taxon>Spiralia</taxon>
        <taxon>Lophotrochozoa</taxon>
        <taxon>Mollusca</taxon>
        <taxon>Bivalvia</taxon>
        <taxon>Autobranchia</taxon>
        <taxon>Pteriomorphia</taxon>
        <taxon>Mytilida</taxon>
        <taxon>Mytiloidea</taxon>
        <taxon>Mytilidae</taxon>
        <taxon>Mytilinae</taxon>
        <taxon>Mytilus</taxon>
    </lineage>
</organism>
<dbReference type="PANTHER" id="PTHR19446">
    <property type="entry name" value="REVERSE TRANSCRIPTASES"/>
    <property type="match status" value="1"/>
</dbReference>
<accession>A0A8S3SCK1</accession>
<dbReference type="EMBL" id="CAJPWZ010001419">
    <property type="protein sequence ID" value="CAG2214685.1"/>
    <property type="molecule type" value="Genomic_DNA"/>
</dbReference>
<gene>
    <name evidence="1" type="ORF">MEDL_28512</name>
</gene>
<reference evidence="1" key="1">
    <citation type="submission" date="2021-03" db="EMBL/GenBank/DDBJ databases">
        <authorList>
            <person name="Bekaert M."/>
        </authorList>
    </citation>
    <scope>NUCLEOTIDE SEQUENCE</scope>
</reference>
<sequence>MPGTVHGELGAFVDKLIAEAEEAARANNIKALYGNFTLLTGKYQKGSRPVKCKEEKTLNTHVKQMKRWVEHFKNVLNQDPPVNKAGIPPSKELLAVDCKRPSTREIKKAIKMLKNNKAPGSDNIPAEALKQTLKHQHNELFGKIWEEEVHLEWKEGNIVKLSKKGSLSVWDNYRGIMLLSVMLN</sequence>
<evidence type="ECO:0000313" key="1">
    <source>
        <dbReference type="EMBL" id="CAG2214685.1"/>
    </source>
</evidence>